<reference evidence="1 2" key="1">
    <citation type="submission" date="2023-01" db="EMBL/GenBank/DDBJ databases">
        <title>Psychrosphaera sp. nov., isolated from marine algae.</title>
        <authorList>
            <person name="Bayburt H."/>
            <person name="Choi B.J."/>
            <person name="Kim J.M."/>
            <person name="Choi D.G."/>
            <person name="Jeon C.O."/>
        </authorList>
    </citation>
    <scope>NUCLEOTIDE SEQUENCE [LARGE SCALE GENOMIC DNA]</scope>
    <source>
        <strain evidence="1 2">G1-22</strain>
    </source>
</reference>
<evidence type="ECO:0000313" key="1">
    <source>
        <dbReference type="EMBL" id="MDC2888722.1"/>
    </source>
</evidence>
<dbReference type="InterPro" id="IPR008969">
    <property type="entry name" value="CarboxyPept-like_regulatory"/>
</dbReference>
<evidence type="ECO:0008006" key="3">
    <source>
        <dbReference type="Google" id="ProtNLM"/>
    </source>
</evidence>
<proteinExistence type="predicted"/>
<dbReference type="Proteomes" id="UP001528411">
    <property type="component" value="Unassembled WGS sequence"/>
</dbReference>
<dbReference type="Gene3D" id="2.60.40.10">
    <property type="entry name" value="Immunoglobulins"/>
    <property type="match status" value="1"/>
</dbReference>
<name>A0ABT5FCR2_9GAMM</name>
<dbReference type="Gene3D" id="2.60.40.1120">
    <property type="entry name" value="Carboxypeptidase-like, regulatory domain"/>
    <property type="match status" value="1"/>
</dbReference>
<protein>
    <recommendedName>
        <fullName evidence="3">Fibronectin type-III domain-containing protein</fullName>
    </recommendedName>
</protein>
<dbReference type="InterPro" id="IPR013783">
    <property type="entry name" value="Ig-like_fold"/>
</dbReference>
<accession>A0ABT5FCR2</accession>
<comment type="caution">
    <text evidence="1">The sequence shown here is derived from an EMBL/GenBank/DDBJ whole genome shotgun (WGS) entry which is preliminary data.</text>
</comment>
<organism evidence="1 2">
    <name type="scientific">Psychrosphaera algicola</name>
    <dbReference type="NCBI Taxonomy" id="3023714"/>
    <lineage>
        <taxon>Bacteria</taxon>
        <taxon>Pseudomonadati</taxon>
        <taxon>Pseudomonadota</taxon>
        <taxon>Gammaproteobacteria</taxon>
        <taxon>Alteromonadales</taxon>
        <taxon>Pseudoalteromonadaceae</taxon>
        <taxon>Psychrosphaera</taxon>
    </lineage>
</organism>
<dbReference type="SUPFAM" id="SSF49464">
    <property type="entry name" value="Carboxypeptidase regulatory domain-like"/>
    <property type="match status" value="1"/>
</dbReference>
<sequence length="796" mass="86402">MQNASGSVYYDGFGTPIDQIGDGVAETLFELNGATYIVDGINNPRSTPNFPNVDRPQPYEEINNIWSPKNVGAWWDLNNPDQFPDVDPRANMGTLAGQVILDGFDNNSGVLVEVVGTSLNTMTDVQGNWSISLTARDYTKGIKFNKPHFETQTKTRTYTVNGQEATEVTSVTLIQQTAKVSGQVSIDDAADFTQTIITADRQGQQTIINPNASGTFVFDALPLGEYQFSITYPNGSWETVNIPLTLVSGQTEYTLPVTRVRNSFVNIDDGALYTNSTAVTLSLTNAEAVTMVISENGSALPSESFVSERSYTLTDGDGDKVIEVAFYDGSGVELTPATSTILLDTQVNLSSLTMSDVSGLGDTLLITLQANEVNGQATVTIPSLFNNLELNDDGIDGDVVAGDGIYSGSYIIETAQEINATAIAMFVDKASNEATITSDTNLNIATSPTITNLLTQSVNGQLVISFETNELTNSTINFGTTEGDLDQTLTINADGQFVHIVTLDVVDSETIFFEIITSDGVTTNTSINSRAQLNNNALTGTNSDGGNGEIGIVWGEQASAANYNVYRSEDSNQFTLVATTTSGTPYYVDNTVANDIQYYYRVTWLNDSGEESDQSESTSAKASIENTGPTELTGGVIASNTVWLKSMSPYIIAGNMLVKEDKTLFLMPGVEVQFNGENRHIYVDGKIMAYGSESEMVTISSDTAHYTNKTNQSALIYPTDANQNSVLSYTQLNYVKVFKDYESEYSRRDYVAPLSLIDSEINFYAGYRPDFYIKSAVDSVINVSGYTTYSELYCEY</sequence>
<keyword evidence="2" id="KW-1185">Reference proteome</keyword>
<dbReference type="NCBIfam" id="NF041940">
    <property type="entry name" value="choice_anch_X"/>
    <property type="match status" value="1"/>
</dbReference>
<gene>
    <name evidence="1" type="ORF">PN838_08005</name>
</gene>
<evidence type="ECO:0000313" key="2">
    <source>
        <dbReference type="Proteomes" id="UP001528411"/>
    </source>
</evidence>
<dbReference type="RefSeq" id="WP_272180303.1">
    <property type="nucleotide sequence ID" value="NZ_JAQOMS010000002.1"/>
</dbReference>
<dbReference type="EMBL" id="JAQOMS010000002">
    <property type="protein sequence ID" value="MDC2888722.1"/>
    <property type="molecule type" value="Genomic_DNA"/>
</dbReference>